<evidence type="ECO:0000256" key="4">
    <source>
        <dbReference type="ARBA" id="ARBA00022989"/>
    </source>
</evidence>
<feature type="region of interest" description="Disordered" evidence="6">
    <location>
        <begin position="47"/>
        <end position="100"/>
    </location>
</feature>
<dbReference type="GO" id="GO:0006816">
    <property type="term" value="P:calcium ion transport"/>
    <property type="evidence" value="ECO:0000318"/>
    <property type="project" value="GO_Central"/>
</dbReference>
<accession>A0A7M7PVR6</accession>
<proteinExistence type="predicted"/>
<dbReference type="EnsemblMetazoa" id="XM_031000396">
    <property type="protein sequence ID" value="XP_030856256"/>
    <property type="gene ID" value="LOC580102"/>
</dbReference>
<dbReference type="FunCoup" id="A0A7M7PVR6">
    <property type="interactions" value="228"/>
</dbReference>
<reference evidence="8" key="2">
    <citation type="submission" date="2021-01" db="UniProtKB">
        <authorList>
            <consortium name="EnsemblMetazoa"/>
        </authorList>
    </citation>
    <scope>IDENTIFICATION</scope>
</reference>
<sequence length="100" mass="10709">MPYLSQSGQVMDSRSPWRLSYIPELFWGAVNFISLFFRTMFSPQLTNRGTGYTSDYRQGLTGNSSNGRGPGGPPAPPRRRMGGFGGRRSGPAPPPAAGGG</sequence>
<evidence type="ECO:0000313" key="8">
    <source>
        <dbReference type="EnsemblMetazoa" id="XP_030856256"/>
    </source>
</evidence>
<dbReference type="PANTHER" id="PTHR16875">
    <property type="entry name" value="SELENOPROTEIN K"/>
    <property type="match status" value="1"/>
</dbReference>
<name>A0A7M7PVR6_STRPU</name>
<evidence type="ECO:0000256" key="5">
    <source>
        <dbReference type="ARBA" id="ARBA00023136"/>
    </source>
</evidence>
<protein>
    <recommendedName>
        <fullName evidence="10">Selenoprotein K</fullName>
    </recommendedName>
</protein>
<dbReference type="OMA" id="MAGGXGR"/>
<keyword evidence="3" id="KW-0712">Selenocysteine</keyword>
<dbReference type="Pfam" id="PF10961">
    <property type="entry name" value="SelK_SelG"/>
    <property type="match status" value="1"/>
</dbReference>
<evidence type="ECO:0000313" key="9">
    <source>
        <dbReference type="Proteomes" id="UP000007110"/>
    </source>
</evidence>
<evidence type="ECO:0000256" key="7">
    <source>
        <dbReference type="SAM" id="Phobius"/>
    </source>
</evidence>
<dbReference type="GO" id="GO:0005789">
    <property type="term" value="C:endoplasmic reticulum membrane"/>
    <property type="evidence" value="ECO:0000318"/>
    <property type="project" value="GO_Central"/>
</dbReference>
<feature type="compositionally biased region" description="Pro residues" evidence="6">
    <location>
        <begin position="91"/>
        <end position="100"/>
    </location>
</feature>
<keyword evidence="9" id="KW-1185">Reference proteome</keyword>
<evidence type="ECO:0000256" key="2">
    <source>
        <dbReference type="ARBA" id="ARBA00022692"/>
    </source>
</evidence>
<dbReference type="PANTHER" id="PTHR16875:SF0">
    <property type="entry name" value="SELENOPROTEIN K"/>
    <property type="match status" value="1"/>
</dbReference>
<evidence type="ECO:0000256" key="1">
    <source>
        <dbReference type="ARBA" id="ARBA00004167"/>
    </source>
</evidence>
<evidence type="ECO:0008006" key="10">
    <source>
        <dbReference type="Google" id="ProtNLM"/>
    </source>
</evidence>
<dbReference type="InParanoid" id="A0A7M7PVR6"/>
<reference evidence="9" key="1">
    <citation type="submission" date="2015-02" db="EMBL/GenBank/DDBJ databases">
        <title>Genome sequencing for Strongylocentrotus purpuratus.</title>
        <authorList>
            <person name="Murali S."/>
            <person name="Liu Y."/>
            <person name="Vee V."/>
            <person name="English A."/>
            <person name="Wang M."/>
            <person name="Skinner E."/>
            <person name="Han Y."/>
            <person name="Muzny D.M."/>
            <person name="Worley K.C."/>
            <person name="Gibbs R.A."/>
        </authorList>
    </citation>
    <scope>NUCLEOTIDE SEQUENCE</scope>
</reference>
<dbReference type="CTD" id="58515"/>
<dbReference type="InterPro" id="IPR024491">
    <property type="entry name" value="Se_SelK/SelG"/>
</dbReference>
<dbReference type="Proteomes" id="UP000007110">
    <property type="component" value="Unassembled WGS sequence"/>
</dbReference>
<dbReference type="GO" id="GO:0005794">
    <property type="term" value="C:Golgi apparatus"/>
    <property type="evidence" value="ECO:0000318"/>
    <property type="project" value="GO_Central"/>
</dbReference>
<keyword evidence="4 7" id="KW-1133">Transmembrane helix</keyword>
<dbReference type="GO" id="GO:0032469">
    <property type="term" value="P:endoplasmic reticulum calcium ion homeostasis"/>
    <property type="evidence" value="ECO:0000318"/>
    <property type="project" value="GO_Central"/>
</dbReference>
<dbReference type="RefSeq" id="XP_030856256.1">
    <property type="nucleotide sequence ID" value="XM_031000396.1"/>
</dbReference>
<feature type="compositionally biased region" description="Polar residues" evidence="6">
    <location>
        <begin position="47"/>
        <end position="66"/>
    </location>
</feature>
<feature type="transmembrane region" description="Helical" evidence="7">
    <location>
        <begin position="20"/>
        <end position="41"/>
    </location>
</feature>
<keyword evidence="5 7" id="KW-0472">Membrane</keyword>
<evidence type="ECO:0000256" key="6">
    <source>
        <dbReference type="SAM" id="MobiDB-lite"/>
    </source>
</evidence>
<evidence type="ECO:0000256" key="3">
    <source>
        <dbReference type="ARBA" id="ARBA00022933"/>
    </source>
</evidence>
<organism evidence="8 9">
    <name type="scientific">Strongylocentrotus purpuratus</name>
    <name type="common">Purple sea urchin</name>
    <dbReference type="NCBI Taxonomy" id="7668"/>
    <lineage>
        <taxon>Eukaryota</taxon>
        <taxon>Metazoa</taxon>
        <taxon>Echinodermata</taxon>
        <taxon>Eleutherozoa</taxon>
        <taxon>Echinozoa</taxon>
        <taxon>Echinoidea</taxon>
        <taxon>Euechinoidea</taxon>
        <taxon>Echinacea</taxon>
        <taxon>Camarodonta</taxon>
        <taxon>Echinidea</taxon>
        <taxon>Strongylocentrotidae</taxon>
        <taxon>Strongylocentrotus</taxon>
    </lineage>
</organism>
<dbReference type="AlphaFoldDB" id="A0A7M7PVR6"/>
<dbReference type="GeneID" id="580102"/>
<keyword evidence="2 7" id="KW-0812">Transmembrane</keyword>
<comment type="subcellular location">
    <subcellularLocation>
        <location evidence="1">Membrane</location>
        <topology evidence="1">Single-pass membrane protein</topology>
    </subcellularLocation>
</comment>